<dbReference type="Pfam" id="PF00158">
    <property type="entry name" value="Sigma54_activat"/>
    <property type="match status" value="1"/>
</dbReference>
<dbReference type="GO" id="GO:0016020">
    <property type="term" value="C:membrane"/>
    <property type="evidence" value="ECO:0007669"/>
    <property type="project" value="InterPro"/>
</dbReference>
<dbReference type="RefSeq" id="WP_071856599.1">
    <property type="nucleotide sequence ID" value="NZ_JBHSHK010000005.1"/>
</dbReference>
<dbReference type="Gene3D" id="1.10.1790.10">
    <property type="entry name" value="PRD domain"/>
    <property type="match status" value="1"/>
</dbReference>
<dbReference type="EMBL" id="JXKQ01000001">
    <property type="protein sequence ID" value="OJG46936.1"/>
    <property type="molecule type" value="Genomic_DNA"/>
</dbReference>
<dbReference type="SUPFAM" id="SSF46785">
    <property type="entry name" value="Winged helix' DNA-binding domain"/>
    <property type="match status" value="1"/>
</dbReference>
<evidence type="ECO:0000256" key="4">
    <source>
        <dbReference type="ARBA" id="ARBA00022777"/>
    </source>
</evidence>
<keyword evidence="5" id="KW-0067">ATP-binding</keyword>
<dbReference type="Proteomes" id="UP000182077">
    <property type="component" value="Unassembled WGS sequence"/>
</dbReference>
<evidence type="ECO:0000259" key="7">
    <source>
        <dbReference type="PROSITE" id="PS50045"/>
    </source>
</evidence>
<dbReference type="Gene3D" id="3.40.50.300">
    <property type="entry name" value="P-loop containing nucleotide triphosphate hydrolases"/>
    <property type="match status" value="1"/>
</dbReference>
<organism evidence="10 11">
    <name type="scientific">Enterococcus hermanniensis</name>
    <dbReference type="NCBI Taxonomy" id="249189"/>
    <lineage>
        <taxon>Bacteria</taxon>
        <taxon>Bacillati</taxon>
        <taxon>Bacillota</taxon>
        <taxon>Bacilli</taxon>
        <taxon>Lactobacillales</taxon>
        <taxon>Enterococcaceae</taxon>
        <taxon>Enterococcus</taxon>
    </lineage>
</organism>
<keyword evidence="4" id="KW-0418">Kinase</keyword>
<proteinExistence type="predicted"/>
<evidence type="ECO:0000313" key="11">
    <source>
        <dbReference type="Proteomes" id="UP000182077"/>
    </source>
</evidence>
<dbReference type="InterPro" id="IPR002078">
    <property type="entry name" value="Sigma_54_int"/>
</dbReference>
<dbReference type="PROSITE" id="PS51372">
    <property type="entry name" value="PRD_2"/>
    <property type="match status" value="2"/>
</dbReference>
<keyword evidence="11" id="KW-1185">Reference proteome</keyword>
<dbReference type="InterPro" id="IPR036095">
    <property type="entry name" value="PTS_EIIB-like_sf"/>
</dbReference>
<evidence type="ECO:0000256" key="6">
    <source>
        <dbReference type="ARBA" id="ARBA00023125"/>
    </source>
</evidence>
<evidence type="ECO:0000313" key="10">
    <source>
        <dbReference type="EMBL" id="OJG46936.1"/>
    </source>
</evidence>
<dbReference type="InterPro" id="IPR011608">
    <property type="entry name" value="PRD"/>
</dbReference>
<dbReference type="GO" id="GO:0003677">
    <property type="term" value="F:DNA binding"/>
    <property type="evidence" value="ECO:0007669"/>
    <property type="project" value="UniProtKB-KW"/>
</dbReference>
<dbReference type="PANTHER" id="PTHR32071:SF90">
    <property type="entry name" value="TRANSCRIPTIONAL REGULATORY PROTEIN LEVR"/>
    <property type="match status" value="1"/>
</dbReference>
<dbReference type="Pfam" id="PF03610">
    <property type="entry name" value="EIIA-man"/>
    <property type="match status" value="1"/>
</dbReference>
<feature type="domain" description="PRD" evidence="9">
    <location>
        <begin position="822"/>
        <end position="925"/>
    </location>
</feature>
<dbReference type="SUPFAM" id="SSF52794">
    <property type="entry name" value="PTS system IIB component-like"/>
    <property type="match status" value="1"/>
</dbReference>
<evidence type="ECO:0000256" key="3">
    <source>
        <dbReference type="ARBA" id="ARBA00022741"/>
    </source>
</evidence>
<dbReference type="Gene3D" id="1.10.10.10">
    <property type="entry name" value="Winged helix-like DNA-binding domain superfamily/Winged helix DNA-binding domain"/>
    <property type="match status" value="1"/>
</dbReference>
<feature type="domain" description="PRD" evidence="9">
    <location>
        <begin position="457"/>
        <end position="563"/>
    </location>
</feature>
<sequence length="925" mass="104229">MERRIDRIYRFVLENAHVTTNDVAESLDIQRTNASKDLNLLVKEGQLNKSEGRPVRYFVSSQSVERAVSIEEANPKEKHTTEAPERKMLQRNTGNVFTQIIGSTGSMRNAVEQAKAAILYPPRGLNCLITGPTGSGKTFFAHAMFQFAQAEGVVETDHDLIVFNCADYANNPELLMSHLFGYEKGAFTGADTEKEGLIHQADGGMLFLDEIHRLPPEGQEMIFYFMDHGTYSRLGESGKNRFANVRIVGATTEDPHSALLDTFVRRIPINIQMPSFSNRPAAEQIDLVRVMVAMEANRIQRKITLSEDVVKALLGSVTYGNVGQLKSNVQLICARGFMNHMTQSEIHITLNDLTEGIKSGLVQLSADRYKSTDFSPYLEPEMIVTPNEIDELIKTDTYELPYNLYDIIGDKAALLKNEGLDQETINHFISTDINVHLKSFYKDHGFTFDTETRLTEFVDKRVIETSNKIAILVSERLETHFQQNFIYAMSLHISSFLKKINVGQTRETNDNIREMAKDYPKEFSVAQEIRALVEHEFQVTIPDSEEYYLTVLLVSLREDQSAGKIGIVVAAHGNSTASSMVQVVRELLDVSNIFSVDMPLDMHPRVAYEKMREAVTQVDEGSGVLIMVDMGSLATFNEEIRTDTGIEVCTLDMVTTPLLIEAARKSSVLGSGVDELFESLEGFRGYGHITKEKAEPKEKQAILAICASGEGTAQRLKEIIERPLKQRNLKHIEVLTLSVADIKTKIPVFKKEYKLLATTGIMDPKVGAPYIPMEKFISQDADQILDELLLENDLSAQEEIVLDAEKARQVCVDFMEESFTFINPKKLIAPLWRLAQTLIEGNGETVNYALMVNFVMHMAGVIERNIRQQPLKIDSDTKRAYEAITDNIVMNRGLNEVESQLRITIPTSERYYIYQLLKNNEEIKV</sequence>
<dbReference type="Gene3D" id="3.40.50.510">
    <property type="entry name" value="Phosphotransferase system, mannose-type IIA component"/>
    <property type="match status" value="1"/>
</dbReference>
<dbReference type="SMART" id="SM00382">
    <property type="entry name" value="AAA"/>
    <property type="match status" value="1"/>
</dbReference>
<feature type="domain" description="PTS EIIA type-4" evidence="8">
    <location>
        <begin position="564"/>
        <end position="702"/>
    </location>
</feature>
<evidence type="ECO:0000259" key="9">
    <source>
        <dbReference type="PROSITE" id="PS51372"/>
    </source>
</evidence>
<protein>
    <recommendedName>
        <fullName evidence="1">DNA translocase FtsK</fullName>
    </recommendedName>
</protein>
<dbReference type="STRING" id="249189.RV04_GL000183"/>
<dbReference type="GO" id="GO:0008982">
    <property type="term" value="F:protein-N(PI)-phosphohistidine-sugar phosphotransferase activity"/>
    <property type="evidence" value="ECO:0007669"/>
    <property type="project" value="InterPro"/>
</dbReference>
<keyword evidence="6" id="KW-0238">DNA-binding</keyword>
<accession>A0A1L8TRI8</accession>
<dbReference type="GO" id="GO:0005524">
    <property type="term" value="F:ATP binding"/>
    <property type="evidence" value="ECO:0007669"/>
    <property type="project" value="UniProtKB-KW"/>
</dbReference>
<feature type="domain" description="Sigma-54 factor interaction" evidence="7">
    <location>
        <begin position="100"/>
        <end position="334"/>
    </location>
</feature>
<evidence type="ECO:0000256" key="2">
    <source>
        <dbReference type="ARBA" id="ARBA00022679"/>
    </source>
</evidence>
<dbReference type="InterPro" id="IPR003593">
    <property type="entry name" value="AAA+_ATPase"/>
</dbReference>
<dbReference type="GO" id="GO:0006355">
    <property type="term" value="P:regulation of DNA-templated transcription"/>
    <property type="evidence" value="ECO:0007669"/>
    <property type="project" value="InterPro"/>
</dbReference>
<dbReference type="InterPro" id="IPR033887">
    <property type="entry name" value="PTS_IIA_man"/>
</dbReference>
<evidence type="ECO:0000256" key="1">
    <source>
        <dbReference type="ARBA" id="ARBA00020887"/>
    </source>
</evidence>
<comment type="caution">
    <text evidence="10">The sequence shown here is derived from an EMBL/GenBank/DDBJ whole genome shotgun (WGS) entry which is preliminary data.</text>
</comment>
<dbReference type="SUPFAM" id="SSF53062">
    <property type="entry name" value="PTS system fructose IIA component-like"/>
    <property type="match status" value="1"/>
</dbReference>
<dbReference type="PROSITE" id="PS00676">
    <property type="entry name" value="SIGMA54_INTERACT_2"/>
    <property type="match status" value="1"/>
</dbReference>
<dbReference type="InterPro" id="IPR025943">
    <property type="entry name" value="Sigma_54_int_dom_ATP-bd_2"/>
</dbReference>
<dbReference type="Gene3D" id="3.40.50.2300">
    <property type="match status" value="1"/>
</dbReference>
<evidence type="ECO:0000259" key="8">
    <source>
        <dbReference type="PROSITE" id="PS51096"/>
    </source>
</evidence>
<gene>
    <name evidence="10" type="ORF">RV04_GL000183</name>
</gene>
<dbReference type="SUPFAM" id="SSF52540">
    <property type="entry name" value="P-loop containing nucleoside triphosphate hydrolases"/>
    <property type="match status" value="1"/>
</dbReference>
<dbReference type="GO" id="GO:0009401">
    <property type="term" value="P:phosphoenolpyruvate-dependent sugar phosphotransferase system"/>
    <property type="evidence" value="ECO:0007669"/>
    <property type="project" value="InterPro"/>
</dbReference>
<dbReference type="InterPro" id="IPR036388">
    <property type="entry name" value="WH-like_DNA-bd_sf"/>
</dbReference>
<dbReference type="PANTHER" id="PTHR32071">
    <property type="entry name" value="TRANSCRIPTIONAL REGULATORY PROTEIN"/>
    <property type="match status" value="1"/>
</dbReference>
<dbReference type="InterPro" id="IPR036662">
    <property type="entry name" value="PTS_EIIA_man-typ_sf"/>
</dbReference>
<reference evidence="10 11" key="1">
    <citation type="submission" date="2014-12" db="EMBL/GenBank/DDBJ databases">
        <title>Draft genome sequences of 29 type strains of Enterococci.</title>
        <authorList>
            <person name="Zhong Z."/>
            <person name="Sun Z."/>
            <person name="Liu W."/>
            <person name="Zhang W."/>
            <person name="Zhang H."/>
        </authorList>
    </citation>
    <scope>NUCLEOTIDE SEQUENCE [LARGE SCALE GENOMIC DNA]</scope>
    <source>
        <strain evidence="10 11">DSM 17122</strain>
    </source>
</reference>
<dbReference type="SUPFAM" id="SSF63520">
    <property type="entry name" value="PTS-regulatory domain, PRD"/>
    <property type="match status" value="2"/>
</dbReference>
<dbReference type="CDD" id="cd00006">
    <property type="entry name" value="PTS_IIA_man"/>
    <property type="match status" value="1"/>
</dbReference>
<dbReference type="Pfam" id="PF00874">
    <property type="entry name" value="PRD"/>
    <property type="match status" value="1"/>
</dbReference>
<name>A0A1L8TRI8_9ENTE</name>
<dbReference type="CDD" id="cd00009">
    <property type="entry name" value="AAA"/>
    <property type="match status" value="1"/>
</dbReference>
<keyword evidence="3" id="KW-0547">Nucleotide-binding</keyword>
<dbReference type="AlphaFoldDB" id="A0A1L8TRI8"/>
<dbReference type="PROSITE" id="PS51096">
    <property type="entry name" value="PTS_EIIA_TYPE_4"/>
    <property type="match status" value="1"/>
</dbReference>
<dbReference type="InterPro" id="IPR027417">
    <property type="entry name" value="P-loop_NTPase"/>
</dbReference>
<dbReference type="InterPro" id="IPR036634">
    <property type="entry name" value="PRD_sf"/>
</dbReference>
<keyword evidence="2" id="KW-0808">Transferase</keyword>
<dbReference type="PROSITE" id="PS50045">
    <property type="entry name" value="SIGMA54_INTERACT_4"/>
    <property type="match status" value="1"/>
</dbReference>
<dbReference type="GO" id="GO:0016301">
    <property type="term" value="F:kinase activity"/>
    <property type="evidence" value="ECO:0007669"/>
    <property type="project" value="UniProtKB-KW"/>
</dbReference>
<dbReference type="InterPro" id="IPR036390">
    <property type="entry name" value="WH_DNA-bd_sf"/>
</dbReference>
<evidence type="ECO:0000256" key="5">
    <source>
        <dbReference type="ARBA" id="ARBA00022840"/>
    </source>
</evidence>
<dbReference type="OrthoDB" id="9771372at2"/>
<dbReference type="InterPro" id="IPR004701">
    <property type="entry name" value="PTS_EIIA_man-typ"/>
</dbReference>